<dbReference type="Proteomes" id="UP000735302">
    <property type="component" value="Unassembled WGS sequence"/>
</dbReference>
<reference evidence="1 2" key="1">
    <citation type="journal article" date="2021" name="Elife">
        <title>Chloroplast acquisition without the gene transfer in kleptoplastic sea slugs, Plakobranchus ocellatus.</title>
        <authorList>
            <person name="Maeda T."/>
            <person name="Takahashi S."/>
            <person name="Yoshida T."/>
            <person name="Shimamura S."/>
            <person name="Takaki Y."/>
            <person name="Nagai Y."/>
            <person name="Toyoda A."/>
            <person name="Suzuki Y."/>
            <person name="Arimoto A."/>
            <person name="Ishii H."/>
            <person name="Satoh N."/>
            <person name="Nishiyama T."/>
            <person name="Hasebe M."/>
            <person name="Maruyama T."/>
            <person name="Minagawa J."/>
            <person name="Obokata J."/>
            <person name="Shigenobu S."/>
        </authorList>
    </citation>
    <scope>NUCLEOTIDE SEQUENCE [LARGE SCALE GENOMIC DNA]</scope>
</reference>
<keyword evidence="2" id="KW-1185">Reference proteome</keyword>
<sequence>MLVLVPVMLQQSWCFELSVIYRSAQQPVSLAKRSVNLAVSETVTVAGRELARRGSFDRIVLTARGQSCRRG</sequence>
<organism evidence="1 2">
    <name type="scientific">Plakobranchus ocellatus</name>
    <dbReference type="NCBI Taxonomy" id="259542"/>
    <lineage>
        <taxon>Eukaryota</taxon>
        <taxon>Metazoa</taxon>
        <taxon>Spiralia</taxon>
        <taxon>Lophotrochozoa</taxon>
        <taxon>Mollusca</taxon>
        <taxon>Gastropoda</taxon>
        <taxon>Heterobranchia</taxon>
        <taxon>Euthyneura</taxon>
        <taxon>Panpulmonata</taxon>
        <taxon>Sacoglossa</taxon>
        <taxon>Placobranchoidea</taxon>
        <taxon>Plakobranchidae</taxon>
        <taxon>Plakobranchus</taxon>
    </lineage>
</organism>
<evidence type="ECO:0000313" key="2">
    <source>
        <dbReference type="Proteomes" id="UP000735302"/>
    </source>
</evidence>
<proteinExistence type="predicted"/>
<evidence type="ECO:0000313" key="1">
    <source>
        <dbReference type="EMBL" id="GFO16866.1"/>
    </source>
</evidence>
<evidence type="ECO:0008006" key="3">
    <source>
        <dbReference type="Google" id="ProtNLM"/>
    </source>
</evidence>
<comment type="caution">
    <text evidence="1">The sequence shown here is derived from an EMBL/GenBank/DDBJ whole genome shotgun (WGS) entry which is preliminary data.</text>
</comment>
<dbReference type="AlphaFoldDB" id="A0AAV4B8U6"/>
<dbReference type="EMBL" id="BLXT01004727">
    <property type="protein sequence ID" value="GFO16866.1"/>
    <property type="molecule type" value="Genomic_DNA"/>
</dbReference>
<name>A0AAV4B8U6_9GAST</name>
<protein>
    <recommendedName>
        <fullName evidence="3">Secreted protein</fullName>
    </recommendedName>
</protein>
<accession>A0AAV4B8U6</accession>
<gene>
    <name evidence="1" type="ORF">PoB_004337100</name>
</gene>